<dbReference type="Pfam" id="PF25023">
    <property type="entry name" value="TEN_YD-shell"/>
    <property type="match status" value="1"/>
</dbReference>
<dbReference type="NCBIfam" id="TIGR03696">
    <property type="entry name" value="Rhs_assc_core"/>
    <property type="match status" value="1"/>
</dbReference>
<feature type="domain" description="Teneurin-like YD-shell" evidence="2">
    <location>
        <begin position="1210"/>
        <end position="1424"/>
    </location>
</feature>
<dbReference type="PANTHER" id="PTHR32305:SF15">
    <property type="entry name" value="PROTEIN RHSA-RELATED"/>
    <property type="match status" value="1"/>
</dbReference>
<reference evidence="3 4" key="2">
    <citation type="journal article" date="2022" name="Mar. Drugs">
        <title>Bioassay-Guided Fractionation Leads to the Detection of Cholic Acid Generated by the Rare Thalassomonas sp.</title>
        <authorList>
            <person name="Pheiffer F."/>
            <person name="Schneider Y.K."/>
            <person name="Hansen E.H."/>
            <person name="Andersen J.H."/>
            <person name="Isaksson J."/>
            <person name="Busche T."/>
            <person name="R C."/>
            <person name="Kalinowski J."/>
            <person name="Zyl L.V."/>
            <person name="Trindade M."/>
        </authorList>
    </citation>
    <scope>NUCLEOTIDE SEQUENCE [LARGE SCALE GENOMIC DNA]</scope>
    <source>
        <strain evidence="3 4">XOM25</strain>
    </source>
</reference>
<name>A0AAF0CAB0_9GAMM</name>
<dbReference type="NCBIfam" id="TIGR01643">
    <property type="entry name" value="YD_repeat_2x"/>
    <property type="match status" value="1"/>
</dbReference>
<reference evidence="3 4" key="1">
    <citation type="journal article" date="2015" name="Genome Announc.">
        <title>Draft Genome Sequences of Marine Isolates of Thalassomonas viridans and Thalassomonas actiniarum.</title>
        <authorList>
            <person name="Olonade I."/>
            <person name="van Zyl L.J."/>
            <person name="Trindade M."/>
        </authorList>
    </citation>
    <scope>NUCLEOTIDE SEQUENCE [LARGE SCALE GENOMIC DNA]</scope>
    <source>
        <strain evidence="3 4">XOM25</strain>
    </source>
</reference>
<protein>
    <submittedName>
        <fullName evidence="3">RHS repeat-associated core domain-containing protein</fullName>
    </submittedName>
</protein>
<dbReference type="Gene3D" id="2.180.10.10">
    <property type="entry name" value="RHS repeat-associated core"/>
    <property type="match status" value="2"/>
</dbReference>
<keyword evidence="1" id="KW-0677">Repeat</keyword>
<organism evidence="3 4">
    <name type="scientific">Thalassomonas viridans</name>
    <dbReference type="NCBI Taxonomy" id="137584"/>
    <lineage>
        <taxon>Bacteria</taxon>
        <taxon>Pseudomonadati</taxon>
        <taxon>Pseudomonadota</taxon>
        <taxon>Gammaproteobacteria</taxon>
        <taxon>Alteromonadales</taxon>
        <taxon>Colwelliaceae</taxon>
        <taxon>Thalassomonas</taxon>
    </lineage>
</organism>
<dbReference type="RefSeq" id="WP_044837683.1">
    <property type="nucleotide sequence ID" value="NZ_CP059733.1"/>
</dbReference>
<keyword evidence="4" id="KW-1185">Reference proteome</keyword>
<evidence type="ECO:0000259" key="2">
    <source>
        <dbReference type="Pfam" id="PF25023"/>
    </source>
</evidence>
<proteinExistence type="predicted"/>
<dbReference type="KEGG" id="tvd:SG34_004015"/>
<dbReference type="InterPro" id="IPR022385">
    <property type="entry name" value="Rhs_assc_core"/>
</dbReference>
<evidence type="ECO:0000313" key="3">
    <source>
        <dbReference type="EMBL" id="WDE06105.1"/>
    </source>
</evidence>
<accession>A0AAF0CAB0</accession>
<dbReference type="InterPro" id="IPR056823">
    <property type="entry name" value="TEN-like_YD-shell"/>
</dbReference>
<dbReference type="InterPro" id="IPR006530">
    <property type="entry name" value="YD"/>
</dbReference>
<evidence type="ECO:0000256" key="1">
    <source>
        <dbReference type="ARBA" id="ARBA00022737"/>
    </source>
</evidence>
<dbReference type="InterPro" id="IPR050708">
    <property type="entry name" value="T6SS_VgrG/RHS"/>
</dbReference>
<dbReference type="Proteomes" id="UP000032352">
    <property type="component" value="Chromosome"/>
</dbReference>
<gene>
    <name evidence="3" type="ORF">SG34_004015</name>
</gene>
<dbReference type="PANTHER" id="PTHR32305">
    <property type="match status" value="1"/>
</dbReference>
<dbReference type="EMBL" id="CP059733">
    <property type="protein sequence ID" value="WDE06105.1"/>
    <property type="molecule type" value="Genomic_DNA"/>
</dbReference>
<sequence length="1672" mass="184978">MNINKLNAKRIFPKIQNVEALRTVKNKIPFQKIINCCNKSLSQQMKLIALLLFPLCAIPAFAEINTETTSEEALQNSQELNHANYKSTEINATNGVSISGPYAEFSVTHTDLELTSNSTLDLVLSRSYAKGIAIAFDAGKQKVLGGTQRSQVYSGLQLMGDWNLNIPHITGFDPRFTCDQQLLFPDGPFEEGSSLTGTALSLQISGVNHPIIQFNEPSKSGGTVTQEMFDKYAMTIEFGPTSSQKSYHTQSNWKFKVDPLGEGCKIIGYSPDGSIYTFSQLTQWAVARNPVYQPEVHKLFFGQTPTISAALVTEIKDRFGNTTIFDYDDFGRVNAITSSDGINVTFEYDYIDPISYPDEDMAALFASSPHARIKKIHYNGKTIEYKYSREIQHGGGALVFYPHWNSTLPVLEDSVVDLGTLTSVIYPDGSKWQINSELPQAISRPSTNSTLEWNYEITNPMGYKTVYRLATTEVRDFSENIYNCYKHKPAWEIQPGDVNLCKAPLVTVKSMQAFNPNYQISYDFKEDNPNGHSKFSTVTETYPTHTSVKMYTIQKGWRYGKLEQETTYSAAGVLLSTTNYDYKKEYSGLKAPKLINNLLETERDPWDYDHSIDWENIITRSFLKEKTTVQDGTTYKTEYLEYNDYGQVTKIKETGPSGNYFTQKGYIHDQDNWVLNLPTTIEISDKDSSYTETSKIVYSDVPASNFPNTTAAQKLPYEQHNFGTWTERFASYLSDGNIKKVESNIALTTGTGNRFTEYTSYKRGIAQNMSLPSRLSSSTMSQSKVVNNSGWVTQTTDLNGNIINYGYDETGRLKYLDPADSAFSDIYISWSFNGGANNDLPVKKEHHCTLTSTKNACQDTPLHTSTTTYDGLLRPLLLETSDDTNSVYVNRNYDSNGNLTFESFPSTSPTESSGTSYTYDGLGRLDTVVTTGGGTIAYDYLSGNKIKVTDALSNETTTTFRAFGEPTYNQATKIASPEDVTTDIDVDIFGNIQSIKQQSSSGGYNADQIEYRAYDSQKHLCQIKRSDTGTVVYKRNNIGEIEWMAQGQIASNNTSCNTTASAVEKVTYTYDNLGSQHTIAYGDGTPTRTFSYDNNGNIKTISSTEYTQSYNYNSMNLLEDETLAVDNKIMVLDYEYNKLAHLSSMSYPDGLPAVELLPNSFGHPTQAIRNYSDTTTDIFVKGGQNKATYHPNGIIDSFEYGNGVIHKTTLNTRNIPSCILDYTGTEPVCGIDNSIVNLDYEYDNNLNVTSITNPKDSGIYSLSNLTYDGLDRLTSTTGGVGIGSSAISYDGLGNIRSYTNDSVFKSHSLTYAYNTNNRLTTLTGTGSDGYNFNGSDSYDSAGNVTHNGKHSFTYNLANQMISSGSNNYLYDGYNRRIKTQNNKGISYSMYSQSGKLMYRETELGGINYIYLGKKLVAKEGTGVVIAEDSLMNYKPFGESIEEPKDDIGYTGHKFDTDLGLSYMQARYYDPAIGRFYSNDPVSWSPESPIHSFGRYTYVNNNPYKYKDPNGEWAVQVIGFLVGAGMDVYDQYTEKGSFSEINPAQTLYAGAFGAVGGGVAKYFVGSVKAAAGNKGLQTTLTSIGIAAEATIAAGNGAIKDSLSDQSPPVIENNAAVNATASVATSVLGPQAGNFAAQQVTKRGGSEKEAKAADKLAEKALEMAIDEFAERFMY</sequence>
<evidence type="ECO:0000313" key="4">
    <source>
        <dbReference type="Proteomes" id="UP000032352"/>
    </source>
</evidence>